<keyword evidence="3" id="KW-1185">Reference proteome</keyword>
<dbReference type="EMBL" id="JARBHB010000003">
    <property type="protein sequence ID" value="KAJ8888909.1"/>
    <property type="molecule type" value="Genomic_DNA"/>
</dbReference>
<dbReference type="Proteomes" id="UP001159363">
    <property type="component" value="Chromosome 3"/>
</dbReference>
<evidence type="ECO:0008006" key="4">
    <source>
        <dbReference type="Google" id="ProtNLM"/>
    </source>
</evidence>
<protein>
    <recommendedName>
        <fullName evidence="4">Chromo domain-containing protein</fullName>
    </recommendedName>
</protein>
<proteinExistence type="predicted"/>
<evidence type="ECO:0000256" key="1">
    <source>
        <dbReference type="SAM" id="MobiDB-lite"/>
    </source>
</evidence>
<reference evidence="2 3" key="1">
    <citation type="submission" date="2023-02" db="EMBL/GenBank/DDBJ databases">
        <title>LHISI_Scaffold_Assembly.</title>
        <authorList>
            <person name="Stuart O.P."/>
            <person name="Cleave R."/>
            <person name="Magrath M.J.L."/>
            <person name="Mikheyev A.S."/>
        </authorList>
    </citation>
    <scope>NUCLEOTIDE SEQUENCE [LARGE SCALE GENOMIC DNA]</scope>
    <source>
        <strain evidence="2">Daus_M_001</strain>
        <tissue evidence="2">Leg muscle</tissue>
    </source>
</reference>
<feature type="compositionally biased region" description="Pro residues" evidence="1">
    <location>
        <begin position="68"/>
        <end position="79"/>
    </location>
</feature>
<evidence type="ECO:0000313" key="2">
    <source>
        <dbReference type="EMBL" id="KAJ8888909.1"/>
    </source>
</evidence>
<accession>A0ABQ9HXU2</accession>
<comment type="caution">
    <text evidence="2">The sequence shown here is derived from an EMBL/GenBank/DDBJ whole genome shotgun (WGS) entry which is preliminary data.</text>
</comment>
<evidence type="ECO:0000313" key="3">
    <source>
        <dbReference type="Proteomes" id="UP001159363"/>
    </source>
</evidence>
<organism evidence="2 3">
    <name type="scientific">Dryococelus australis</name>
    <dbReference type="NCBI Taxonomy" id="614101"/>
    <lineage>
        <taxon>Eukaryota</taxon>
        <taxon>Metazoa</taxon>
        <taxon>Ecdysozoa</taxon>
        <taxon>Arthropoda</taxon>
        <taxon>Hexapoda</taxon>
        <taxon>Insecta</taxon>
        <taxon>Pterygota</taxon>
        <taxon>Neoptera</taxon>
        <taxon>Polyneoptera</taxon>
        <taxon>Phasmatodea</taxon>
        <taxon>Verophasmatodea</taxon>
        <taxon>Anareolatae</taxon>
        <taxon>Phasmatidae</taxon>
        <taxon>Eurycanthinae</taxon>
        <taxon>Dryococelus</taxon>
    </lineage>
</organism>
<sequence length="158" mass="17681">MVVKMEIGKDMKKWDVFKAMDAIVSIWRAVQQKTIANCLRHAHFVTPVNEETAVHVFLAAASSKNPDDPPPVDTEPQPGPSTGQQESSGEEYGGSEAEEPAQESTTQDILKAGDVYAAVLRWHGANEEMWSHSTHLREFVEQTLVKKKQTTIKDFFKK</sequence>
<name>A0ABQ9HXU2_9NEOP</name>
<feature type="region of interest" description="Disordered" evidence="1">
    <location>
        <begin position="59"/>
        <end position="108"/>
    </location>
</feature>
<gene>
    <name evidence="2" type="ORF">PR048_008403</name>
</gene>